<evidence type="ECO:0000256" key="5">
    <source>
        <dbReference type="ARBA" id="ARBA00023004"/>
    </source>
</evidence>
<reference evidence="10" key="1">
    <citation type="submission" date="2018-08" db="EMBL/GenBank/DDBJ databases">
        <authorList>
            <person name="Rodrigo-Torres L."/>
            <person name="Arahal R. D."/>
            <person name="Lucena T."/>
        </authorList>
    </citation>
    <scope>NUCLEOTIDE SEQUENCE [LARGE SCALE GENOMIC DNA]</scope>
    <source>
        <strain evidence="10">CECT 7235</strain>
    </source>
</reference>
<evidence type="ECO:0000256" key="3">
    <source>
        <dbReference type="ARBA" id="ARBA00022723"/>
    </source>
</evidence>
<evidence type="ECO:0000256" key="4">
    <source>
        <dbReference type="ARBA" id="ARBA00022982"/>
    </source>
</evidence>
<evidence type="ECO:0000259" key="8">
    <source>
        <dbReference type="PROSITE" id="PS51007"/>
    </source>
</evidence>
<evidence type="ECO:0000256" key="6">
    <source>
        <dbReference type="PROSITE-ProRule" id="PRU00433"/>
    </source>
</evidence>
<dbReference type="Gene3D" id="1.10.760.10">
    <property type="entry name" value="Cytochrome c-like domain"/>
    <property type="match status" value="2"/>
</dbReference>
<feature type="domain" description="Cytochrome c" evidence="8">
    <location>
        <begin position="261"/>
        <end position="364"/>
    </location>
</feature>
<keyword evidence="5 6" id="KW-0408">Iron</keyword>
<dbReference type="InterPro" id="IPR002327">
    <property type="entry name" value="Cyt_c_1A/1B"/>
</dbReference>
<feature type="domain" description="Cytochrome c" evidence="8">
    <location>
        <begin position="56"/>
        <end position="144"/>
    </location>
</feature>
<keyword evidence="10" id="KW-1185">Reference proteome</keyword>
<keyword evidence="4" id="KW-0249">Electron transport</keyword>
<keyword evidence="7" id="KW-0732">Signal</keyword>
<feature type="signal peptide" evidence="7">
    <location>
        <begin position="1"/>
        <end position="23"/>
    </location>
</feature>
<keyword evidence="3 6" id="KW-0479">Metal-binding</keyword>
<dbReference type="PRINTS" id="PR00604">
    <property type="entry name" value="CYTCHRMECIAB"/>
</dbReference>
<protein>
    <submittedName>
        <fullName evidence="9">Cytochrome c2</fullName>
    </submittedName>
</protein>
<evidence type="ECO:0000313" key="9">
    <source>
        <dbReference type="EMBL" id="SUZ30315.1"/>
    </source>
</evidence>
<evidence type="ECO:0000256" key="7">
    <source>
        <dbReference type="SAM" id="SignalP"/>
    </source>
</evidence>
<proteinExistence type="predicted"/>
<dbReference type="PROSITE" id="PS51007">
    <property type="entry name" value="CYTC"/>
    <property type="match status" value="2"/>
</dbReference>
<evidence type="ECO:0000256" key="1">
    <source>
        <dbReference type="ARBA" id="ARBA00022448"/>
    </source>
</evidence>
<accession>A0A3B0M2F3</accession>
<sequence>MSKCRKLIAATALATLASAPVLAQEFGLGRPALPEEIEAWDVAVLPDGTGLPEGRGDVYDGEEAWINNCASCHGDFAEGAGAWPVIAGGQGTLTNPRPVKTVGSYWPYLSTVFDYVHRSMPFGAAQILTYDETYAITAYILYSNGIVEDDFELSHENFTDIQMPNADGFIVDDRLDTEFPLFVTEPCMSDCGEPVEISKRASDIAVTPPFPRLLLDGTVVEPGEMVEEASMDHTATDAAPMEEAAAEPAAEEVQVASLDPAMVEAGESAFRQCRSCHQVGDGARNGTGPMLNGVVGRVAGQVDGFRYSPAFAEKAEEGMVWTDEALDAFLENPRDYIDRNRMAFRGVRDADERAALIAYLTSHSN</sequence>
<dbReference type="SUPFAM" id="SSF46626">
    <property type="entry name" value="Cytochrome c"/>
    <property type="match status" value="2"/>
</dbReference>
<keyword evidence="1" id="KW-0813">Transport</keyword>
<evidence type="ECO:0000256" key="2">
    <source>
        <dbReference type="ARBA" id="ARBA00022617"/>
    </source>
</evidence>
<dbReference type="GO" id="GO:0020037">
    <property type="term" value="F:heme binding"/>
    <property type="evidence" value="ECO:0007669"/>
    <property type="project" value="InterPro"/>
</dbReference>
<dbReference type="InterPro" id="IPR036909">
    <property type="entry name" value="Cyt_c-like_dom_sf"/>
</dbReference>
<organism evidence="9 10">
    <name type="scientific">Roseinatronobacter ekhonensis</name>
    <dbReference type="NCBI Taxonomy" id="254356"/>
    <lineage>
        <taxon>Bacteria</taxon>
        <taxon>Pseudomonadati</taxon>
        <taxon>Pseudomonadota</taxon>
        <taxon>Alphaproteobacteria</taxon>
        <taxon>Rhodobacterales</taxon>
        <taxon>Paracoccaceae</taxon>
        <taxon>Roseinatronobacter</taxon>
    </lineage>
</organism>
<dbReference type="OrthoDB" id="9779283at2"/>
<dbReference type="Pfam" id="PF00034">
    <property type="entry name" value="Cytochrom_C"/>
    <property type="match status" value="1"/>
</dbReference>
<evidence type="ECO:0000313" key="10">
    <source>
        <dbReference type="Proteomes" id="UP000272908"/>
    </source>
</evidence>
<gene>
    <name evidence="9" type="ORF">ROE7235_00033</name>
</gene>
<dbReference type="PANTHER" id="PTHR11961">
    <property type="entry name" value="CYTOCHROME C"/>
    <property type="match status" value="1"/>
</dbReference>
<feature type="chain" id="PRO_5017348647" evidence="7">
    <location>
        <begin position="24"/>
        <end position="365"/>
    </location>
</feature>
<dbReference type="AlphaFoldDB" id="A0A3B0M2F3"/>
<dbReference type="Proteomes" id="UP000272908">
    <property type="component" value="Unassembled WGS sequence"/>
</dbReference>
<dbReference type="GO" id="GO:0009055">
    <property type="term" value="F:electron transfer activity"/>
    <property type="evidence" value="ECO:0007669"/>
    <property type="project" value="InterPro"/>
</dbReference>
<dbReference type="EMBL" id="UIHC01000001">
    <property type="protein sequence ID" value="SUZ30315.1"/>
    <property type="molecule type" value="Genomic_DNA"/>
</dbReference>
<name>A0A3B0M2F3_9RHOB</name>
<dbReference type="InterPro" id="IPR009056">
    <property type="entry name" value="Cyt_c-like_dom"/>
</dbReference>
<keyword evidence="2 6" id="KW-0349">Heme</keyword>
<dbReference type="GO" id="GO:0046872">
    <property type="term" value="F:metal ion binding"/>
    <property type="evidence" value="ECO:0007669"/>
    <property type="project" value="UniProtKB-KW"/>
</dbReference>